<gene>
    <name evidence="2" type="ORF">HNQ50_003788</name>
</gene>
<comment type="caution">
    <text evidence="2">The sequence shown here is derived from an EMBL/GenBank/DDBJ whole genome shotgun (WGS) entry which is preliminary data.</text>
</comment>
<sequence>MKLQFLAAALIVVSLSACSVVTTTVAVGAAAVNVAATTVNVATTTAGVAWDVGKAGVNGAGWAIDKATGAPVATPTQTATVHATEPVVAP</sequence>
<reference evidence="2 3" key="1">
    <citation type="submission" date="2020-08" db="EMBL/GenBank/DDBJ databases">
        <title>Genomic Encyclopedia of Type Strains, Phase IV (KMG-IV): sequencing the most valuable type-strain genomes for metagenomic binning, comparative biology and taxonomic classification.</title>
        <authorList>
            <person name="Goeker M."/>
        </authorList>
    </citation>
    <scope>NUCLEOTIDE SEQUENCE [LARGE SCALE GENOMIC DNA]</scope>
    <source>
        <strain evidence="2 3">DSM 18233</strain>
    </source>
</reference>
<protein>
    <recommendedName>
        <fullName evidence="4">Lipoprotein</fullName>
    </recommendedName>
</protein>
<evidence type="ECO:0000256" key="1">
    <source>
        <dbReference type="SAM" id="SignalP"/>
    </source>
</evidence>
<dbReference type="RefSeq" id="WP_184102689.1">
    <property type="nucleotide sequence ID" value="NZ_JACHHN010000009.1"/>
</dbReference>
<organism evidence="2 3">
    <name type="scientific">Silvimonas terrae</name>
    <dbReference type="NCBI Taxonomy" id="300266"/>
    <lineage>
        <taxon>Bacteria</taxon>
        <taxon>Pseudomonadati</taxon>
        <taxon>Pseudomonadota</taxon>
        <taxon>Betaproteobacteria</taxon>
        <taxon>Neisseriales</taxon>
        <taxon>Chitinibacteraceae</taxon>
        <taxon>Silvimonas</taxon>
    </lineage>
</organism>
<dbReference type="Proteomes" id="UP000543030">
    <property type="component" value="Unassembled WGS sequence"/>
</dbReference>
<feature type="signal peptide" evidence="1">
    <location>
        <begin position="1"/>
        <end position="19"/>
    </location>
</feature>
<name>A0A840RKC5_9NEIS</name>
<keyword evidence="1" id="KW-0732">Signal</keyword>
<evidence type="ECO:0000313" key="2">
    <source>
        <dbReference type="EMBL" id="MBB5193034.1"/>
    </source>
</evidence>
<feature type="chain" id="PRO_5032515931" description="Lipoprotein" evidence="1">
    <location>
        <begin position="20"/>
        <end position="90"/>
    </location>
</feature>
<evidence type="ECO:0000313" key="3">
    <source>
        <dbReference type="Proteomes" id="UP000543030"/>
    </source>
</evidence>
<proteinExistence type="predicted"/>
<dbReference type="EMBL" id="JACHHN010000009">
    <property type="protein sequence ID" value="MBB5193034.1"/>
    <property type="molecule type" value="Genomic_DNA"/>
</dbReference>
<dbReference type="PROSITE" id="PS51257">
    <property type="entry name" value="PROKAR_LIPOPROTEIN"/>
    <property type="match status" value="1"/>
</dbReference>
<dbReference type="AlphaFoldDB" id="A0A840RKC5"/>
<accession>A0A840RKC5</accession>
<evidence type="ECO:0008006" key="4">
    <source>
        <dbReference type="Google" id="ProtNLM"/>
    </source>
</evidence>
<keyword evidence="3" id="KW-1185">Reference proteome</keyword>